<dbReference type="InterPro" id="IPR001789">
    <property type="entry name" value="Sig_transdc_resp-reg_receiver"/>
</dbReference>
<dbReference type="eggNOG" id="COG3437">
    <property type="taxonomic scope" value="Bacteria"/>
</dbReference>
<dbReference type="PANTHER" id="PTHR45228">
    <property type="entry name" value="CYCLIC DI-GMP PHOSPHODIESTERASE TM_0186-RELATED"/>
    <property type="match status" value="1"/>
</dbReference>
<sequence length="365" mass="41467">MTIDVKELKERAQGIRVLYVEDDKELRENTARLLAAFFSDIDTASNGQEGLEKYNGNCYDLIITDINMPVMNGVKMAAQIKAGNKKEIIIVISAHDEARYLLELINLGVDYFVLKPMDINKFLIALDKAVSLVHFYKVEADYKRALEETVEKRTRELSEALTIVQELSTEVVYRLTAAAELRDSDTGLHNKRLGLYAKRLAETLKLPSEFVESIAFAAPLHDIGKIGIWDNILLKPGALDAEEFEIMKTHTTTGASILARSKYEKIRMTESIALTHHERWDGSGYPNGLKGEEIPLEGRIVAICDQYDALRSKRPYKPAFSHFRTMQIITKGDNRTRPEYFDPKVLQAFIEIADEFDEIFNSNQD</sequence>
<dbReference type="Gene3D" id="3.40.50.2300">
    <property type="match status" value="1"/>
</dbReference>
<gene>
    <name evidence="6" type="ordered locus">Swol_1041</name>
</gene>
<evidence type="ECO:0000259" key="5">
    <source>
        <dbReference type="PROSITE" id="PS51832"/>
    </source>
</evidence>
<evidence type="ECO:0000256" key="3">
    <source>
        <dbReference type="PROSITE-ProRule" id="PRU00169"/>
    </source>
</evidence>
<feature type="modified residue" description="4-aspartylphosphate" evidence="3">
    <location>
        <position position="65"/>
    </location>
</feature>
<dbReference type="GO" id="GO:0000160">
    <property type="term" value="P:phosphorelay signal transduction system"/>
    <property type="evidence" value="ECO:0007669"/>
    <property type="project" value="InterPro"/>
</dbReference>
<evidence type="ECO:0000313" key="7">
    <source>
        <dbReference type="Proteomes" id="UP000001968"/>
    </source>
</evidence>
<dbReference type="InterPro" id="IPR037522">
    <property type="entry name" value="HD_GYP_dom"/>
</dbReference>
<dbReference type="HOGENOM" id="CLU_000445_92_10_9"/>
<protein>
    <recommendedName>
        <fullName evidence="1">Stage 0 sporulation protein A homolog</fullName>
    </recommendedName>
</protein>
<dbReference type="OrthoDB" id="9804747at2"/>
<evidence type="ECO:0000256" key="2">
    <source>
        <dbReference type="ARBA" id="ARBA00024867"/>
    </source>
</evidence>
<comment type="function">
    <text evidence="2">May play the central regulatory role in sporulation. It may be an element of the effector pathway responsible for the activation of sporulation genes in response to nutritional stress. Spo0A may act in concert with spo0H (a sigma factor) to control the expression of some genes that are critical to the sporulation process.</text>
</comment>
<dbReference type="PANTHER" id="PTHR45228:SF8">
    <property type="entry name" value="TWO-COMPONENT RESPONSE REGULATOR-RELATED"/>
    <property type="match status" value="1"/>
</dbReference>
<dbReference type="PROSITE" id="PS51832">
    <property type="entry name" value="HD_GYP"/>
    <property type="match status" value="1"/>
</dbReference>
<evidence type="ECO:0000313" key="6">
    <source>
        <dbReference type="EMBL" id="ABI68354.1"/>
    </source>
</evidence>
<proteinExistence type="predicted"/>
<organism evidence="6 7">
    <name type="scientific">Syntrophomonas wolfei subsp. wolfei (strain DSM 2245B / Goettingen)</name>
    <dbReference type="NCBI Taxonomy" id="335541"/>
    <lineage>
        <taxon>Bacteria</taxon>
        <taxon>Bacillati</taxon>
        <taxon>Bacillota</taxon>
        <taxon>Clostridia</taxon>
        <taxon>Eubacteriales</taxon>
        <taxon>Syntrophomonadaceae</taxon>
        <taxon>Syntrophomonas</taxon>
    </lineage>
</organism>
<dbReference type="Pfam" id="PF13487">
    <property type="entry name" value="HD_5"/>
    <property type="match status" value="1"/>
</dbReference>
<evidence type="ECO:0000256" key="1">
    <source>
        <dbReference type="ARBA" id="ARBA00018672"/>
    </source>
</evidence>
<dbReference type="PROSITE" id="PS50110">
    <property type="entry name" value="RESPONSE_REGULATORY"/>
    <property type="match status" value="1"/>
</dbReference>
<keyword evidence="7" id="KW-1185">Reference proteome</keyword>
<dbReference type="InterPro" id="IPR052020">
    <property type="entry name" value="Cyclic_di-GMP/3'3'-cGAMP_PDE"/>
</dbReference>
<dbReference type="Pfam" id="PF00072">
    <property type="entry name" value="Response_reg"/>
    <property type="match status" value="1"/>
</dbReference>
<dbReference type="CDD" id="cd00077">
    <property type="entry name" value="HDc"/>
    <property type="match status" value="1"/>
</dbReference>
<dbReference type="Gene3D" id="1.10.3210.10">
    <property type="entry name" value="Hypothetical protein af1432"/>
    <property type="match status" value="1"/>
</dbReference>
<dbReference type="SUPFAM" id="SSF52172">
    <property type="entry name" value="CheY-like"/>
    <property type="match status" value="1"/>
</dbReference>
<dbReference type="SMART" id="SM00448">
    <property type="entry name" value="REC"/>
    <property type="match status" value="1"/>
</dbReference>
<name>Q0AY50_SYNWW</name>
<dbReference type="STRING" id="335541.Swol_1041"/>
<feature type="domain" description="HD-GYP" evidence="5">
    <location>
        <begin position="164"/>
        <end position="365"/>
    </location>
</feature>
<accession>Q0AY50</accession>
<evidence type="ECO:0000259" key="4">
    <source>
        <dbReference type="PROSITE" id="PS50110"/>
    </source>
</evidence>
<dbReference type="SUPFAM" id="SSF109604">
    <property type="entry name" value="HD-domain/PDEase-like"/>
    <property type="match status" value="1"/>
</dbReference>
<dbReference type="InterPro" id="IPR003607">
    <property type="entry name" value="HD/PDEase_dom"/>
</dbReference>
<dbReference type="InterPro" id="IPR011006">
    <property type="entry name" value="CheY-like_superfamily"/>
</dbReference>
<dbReference type="RefSeq" id="WP_011640459.1">
    <property type="nucleotide sequence ID" value="NC_008346.1"/>
</dbReference>
<dbReference type="KEGG" id="swo:Swol_1041"/>
<dbReference type="EMBL" id="CP000448">
    <property type="protein sequence ID" value="ABI68354.1"/>
    <property type="molecule type" value="Genomic_DNA"/>
</dbReference>
<dbReference type="AlphaFoldDB" id="Q0AY50"/>
<feature type="domain" description="Response regulatory" evidence="4">
    <location>
        <begin position="16"/>
        <end position="130"/>
    </location>
</feature>
<keyword evidence="3" id="KW-0597">Phosphoprotein</keyword>
<dbReference type="Proteomes" id="UP000001968">
    <property type="component" value="Chromosome"/>
</dbReference>
<dbReference type="SMART" id="SM00471">
    <property type="entry name" value="HDc"/>
    <property type="match status" value="1"/>
</dbReference>
<reference evidence="7" key="1">
    <citation type="journal article" date="2010" name="Environ. Microbiol.">
        <title>The genome of Syntrophomonas wolfei: new insights into syntrophic metabolism and biohydrogen production.</title>
        <authorList>
            <person name="Sieber J.R."/>
            <person name="Sims D.R."/>
            <person name="Han C."/>
            <person name="Kim E."/>
            <person name="Lykidis A."/>
            <person name="Lapidus A.L."/>
            <person name="McDonnald E."/>
            <person name="Rohlin L."/>
            <person name="Culley D.E."/>
            <person name="Gunsalus R."/>
            <person name="McInerney M.J."/>
        </authorList>
    </citation>
    <scope>NUCLEOTIDE SEQUENCE [LARGE SCALE GENOMIC DNA]</scope>
    <source>
        <strain evidence="7">DSM 2245B / Goettingen</strain>
    </source>
</reference>